<evidence type="ECO:0000313" key="6">
    <source>
        <dbReference type="EMBL" id="KAF8749513.1"/>
    </source>
</evidence>
<dbReference type="InterPro" id="IPR036249">
    <property type="entry name" value="Thioredoxin-like_sf"/>
</dbReference>
<comment type="caution">
    <text evidence="6">The sequence shown here is derived from an EMBL/GenBank/DDBJ whole genome shotgun (WGS) entry which is preliminary data.</text>
</comment>
<comment type="similarity">
    <text evidence="1">Belongs to the DeSI family.</text>
</comment>
<dbReference type="PANTHER" id="PTHR12378:SF7">
    <property type="entry name" value="DESUMOYLATING ISOPEPTIDASE 1"/>
    <property type="match status" value="1"/>
</dbReference>
<proteinExistence type="inferred from homology"/>
<evidence type="ECO:0000259" key="5">
    <source>
        <dbReference type="PROSITE" id="PS51858"/>
    </source>
</evidence>
<dbReference type="AlphaFoldDB" id="A0A8H7I4C8"/>
<keyword evidence="3" id="KW-0378">Hydrolase</keyword>
<gene>
    <name evidence="6" type="ORF">RHS01_09976</name>
</gene>
<keyword evidence="2" id="KW-0645">Protease</keyword>
<evidence type="ECO:0008006" key="8">
    <source>
        <dbReference type="Google" id="ProtNLM"/>
    </source>
</evidence>
<evidence type="ECO:0000259" key="4">
    <source>
        <dbReference type="PROSITE" id="PS51352"/>
    </source>
</evidence>
<dbReference type="PROSITE" id="PS51858">
    <property type="entry name" value="PPPDE"/>
    <property type="match status" value="1"/>
</dbReference>
<name>A0A8H7I4C8_9AGAM</name>
<organism evidence="6 7">
    <name type="scientific">Rhizoctonia solani</name>
    <dbReference type="NCBI Taxonomy" id="456999"/>
    <lineage>
        <taxon>Eukaryota</taxon>
        <taxon>Fungi</taxon>
        <taxon>Dikarya</taxon>
        <taxon>Basidiomycota</taxon>
        <taxon>Agaricomycotina</taxon>
        <taxon>Agaricomycetes</taxon>
        <taxon>Cantharellales</taxon>
        <taxon>Ceratobasidiaceae</taxon>
        <taxon>Rhizoctonia</taxon>
    </lineage>
</organism>
<dbReference type="InterPro" id="IPR011989">
    <property type="entry name" value="ARM-like"/>
</dbReference>
<dbReference type="GO" id="GO:0006508">
    <property type="term" value="P:proteolysis"/>
    <property type="evidence" value="ECO:0007669"/>
    <property type="project" value="UniProtKB-KW"/>
</dbReference>
<evidence type="ECO:0000313" key="7">
    <source>
        <dbReference type="Proteomes" id="UP000614334"/>
    </source>
</evidence>
<dbReference type="InterPro" id="IPR013766">
    <property type="entry name" value="Thioredoxin_domain"/>
</dbReference>
<reference evidence="6" key="1">
    <citation type="submission" date="2020-09" db="EMBL/GenBank/DDBJ databases">
        <title>Comparative genome analyses of four rice-infecting Rhizoctonia solani isolates reveal extensive enrichment of homogalacturonan modification genes.</title>
        <authorList>
            <person name="Lee D.-Y."/>
            <person name="Jeon J."/>
            <person name="Kim K.-T."/>
            <person name="Cheong K."/>
            <person name="Song H."/>
            <person name="Choi G."/>
            <person name="Ko J."/>
            <person name="Opiyo S.O."/>
            <person name="Zuo S."/>
            <person name="Madhav S."/>
            <person name="Lee Y.-H."/>
            <person name="Wang G.-L."/>
        </authorList>
    </citation>
    <scope>NUCLEOTIDE SEQUENCE</scope>
    <source>
        <strain evidence="6">AG1-IA B2</strain>
    </source>
</reference>
<dbReference type="Gene3D" id="3.40.30.10">
    <property type="entry name" value="Glutaredoxin"/>
    <property type="match status" value="1"/>
</dbReference>
<evidence type="ECO:0000256" key="1">
    <source>
        <dbReference type="ARBA" id="ARBA00008140"/>
    </source>
</evidence>
<feature type="domain" description="Thioredoxin" evidence="4">
    <location>
        <begin position="135"/>
        <end position="289"/>
    </location>
</feature>
<dbReference type="SUPFAM" id="SSF52833">
    <property type="entry name" value="Thioredoxin-like"/>
    <property type="match status" value="1"/>
</dbReference>
<dbReference type="GO" id="GO:0008233">
    <property type="term" value="F:peptidase activity"/>
    <property type="evidence" value="ECO:0007669"/>
    <property type="project" value="UniProtKB-KW"/>
</dbReference>
<dbReference type="SMART" id="SM01179">
    <property type="entry name" value="DUF862"/>
    <property type="match status" value="1"/>
</dbReference>
<dbReference type="InterPro" id="IPR008580">
    <property type="entry name" value="PPPDE_dom"/>
</dbReference>
<dbReference type="Proteomes" id="UP000614334">
    <property type="component" value="Unassembled WGS sequence"/>
</dbReference>
<dbReference type="EMBL" id="JACYCF010000027">
    <property type="protein sequence ID" value="KAF8749513.1"/>
    <property type="molecule type" value="Genomic_DNA"/>
</dbReference>
<dbReference type="PANTHER" id="PTHR12378">
    <property type="entry name" value="DESUMOYLATING ISOPEPTIDASE"/>
    <property type="match status" value="1"/>
</dbReference>
<evidence type="ECO:0000256" key="3">
    <source>
        <dbReference type="ARBA" id="ARBA00022801"/>
    </source>
</evidence>
<dbReference type="GO" id="GO:0070646">
    <property type="term" value="P:protein modification by small protein removal"/>
    <property type="evidence" value="ECO:0007669"/>
    <property type="project" value="TreeGrafter"/>
</dbReference>
<dbReference type="Gene3D" id="1.25.10.10">
    <property type="entry name" value="Leucine-rich Repeat Variant"/>
    <property type="match status" value="1"/>
</dbReference>
<dbReference type="Gene3D" id="3.90.1720.30">
    <property type="entry name" value="PPPDE domains"/>
    <property type="match status" value="1"/>
</dbReference>
<feature type="domain" description="PPPDE" evidence="5">
    <location>
        <begin position="2"/>
        <end position="131"/>
    </location>
</feature>
<dbReference type="PROSITE" id="PS51352">
    <property type="entry name" value="THIOREDOXIN_2"/>
    <property type="match status" value="1"/>
</dbReference>
<dbReference type="Pfam" id="PF05903">
    <property type="entry name" value="Peptidase_C97"/>
    <property type="match status" value="1"/>
</dbReference>
<dbReference type="Pfam" id="PF00085">
    <property type="entry name" value="Thioredoxin"/>
    <property type="match status" value="1"/>
</dbReference>
<evidence type="ECO:0000256" key="2">
    <source>
        <dbReference type="ARBA" id="ARBA00022670"/>
    </source>
</evidence>
<dbReference type="CDD" id="cd02947">
    <property type="entry name" value="TRX_family"/>
    <property type="match status" value="1"/>
</dbReference>
<protein>
    <recommendedName>
        <fullName evidence="8">Desumoylating isopeptidase 1</fullName>
    </recommendedName>
</protein>
<dbReference type="InterPro" id="IPR042266">
    <property type="entry name" value="PPPDE_sf"/>
</dbReference>
<sequence length="411" mass="44854">MSQVQLYVYDLSGGLAKALSMQMTGKQIDGIWHTSVVVFGKEIFYGQHGQPLQIADFGETAIDEDTFNEYLDDIREHYTADKYHLLDFNCNSFTNDVIGFLTGQHIPSWIRDLPADFLSTPFGASMRPMIDNMFRPVAQRAASSAANQPTVNPGSSTVAAPVHIATNPPSLDSLIKSHKASVVFFTSSSCSPCRMIEPAFEDLAREKAGPDVVFVKVSMDIPAASEVAGRWGVRVTPTFIMCLGGERIDELKGADRGELKTRVDLLLYQAFPPHPHMSLKLPALKALSTQAIVYEQVPDLTKLLSKIHATTISLGLAEYPSIAAMATAARVQGVDSINDQIAEQFFKASDAFIAVAQPQDLFPLLDLWRVALLNQTFATKCALNDCAMANVIAKISEHVEKLGGATPKLLH</sequence>
<accession>A0A8H7I4C8</accession>